<gene>
    <name evidence="3" type="ORF">ACA1_164920</name>
</gene>
<dbReference type="AlphaFoldDB" id="L8GRN3"/>
<dbReference type="InterPro" id="IPR050325">
    <property type="entry name" value="Prot/Nucl_acid_deglycase"/>
</dbReference>
<evidence type="ECO:0000313" key="3">
    <source>
        <dbReference type="EMBL" id="ELR15610.1"/>
    </source>
</evidence>
<proteinExistence type="predicted"/>
<dbReference type="PANTHER" id="PTHR48094">
    <property type="entry name" value="PROTEIN/NUCLEIC ACID DEGLYCASE DJ-1-RELATED"/>
    <property type="match status" value="1"/>
</dbReference>
<dbReference type="CDD" id="cd03135">
    <property type="entry name" value="GATase1_DJ-1"/>
    <property type="match status" value="1"/>
</dbReference>
<dbReference type="InterPro" id="IPR006287">
    <property type="entry name" value="DJ-1"/>
</dbReference>
<dbReference type="OMA" id="KATCYPG"/>
<evidence type="ECO:0000259" key="2">
    <source>
        <dbReference type="Pfam" id="PF01965"/>
    </source>
</evidence>
<dbReference type="KEGG" id="acan:ACA1_164920"/>
<dbReference type="STRING" id="1257118.L8GRN3"/>
<name>L8GRN3_ACACF</name>
<accession>L8GRN3</accession>
<organism evidence="3 4">
    <name type="scientific">Acanthamoeba castellanii (strain ATCC 30010 / Neff)</name>
    <dbReference type="NCBI Taxonomy" id="1257118"/>
    <lineage>
        <taxon>Eukaryota</taxon>
        <taxon>Amoebozoa</taxon>
        <taxon>Discosea</taxon>
        <taxon>Longamoebia</taxon>
        <taxon>Centramoebida</taxon>
        <taxon>Acanthamoebidae</taxon>
        <taxon>Acanthamoeba</taxon>
    </lineage>
</organism>
<dbReference type="VEuPathDB" id="AmoebaDB:ACA1_164920"/>
<dbReference type="GeneID" id="14916243"/>
<keyword evidence="4" id="KW-1185">Reference proteome</keyword>
<dbReference type="EMBL" id="KB008026">
    <property type="protein sequence ID" value="ELR15610.1"/>
    <property type="molecule type" value="Genomic_DNA"/>
</dbReference>
<dbReference type="PANTHER" id="PTHR48094:SF12">
    <property type="entry name" value="PARKINSON DISEASE PROTEIN 7 HOMOLOG"/>
    <property type="match status" value="1"/>
</dbReference>
<dbReference type="FunFam" id="3.40.50.880:FF:000015">
    <property type="entry name" value="Protein DJ-1 homolog C"/>
    <property type="match status" value="1"/>
</dbReference>
<dbReference type="Proteomes" id="UP000011083">
    <property type="component" value="Unassembled WGS sequence"/>
</dbReference>
<evidence type="ECO:0000256" key="1">
    <source>
        <dbReference type="ARBA" id="ARBA00022737"/>
    </source>
</evidence>
<dbReference type="InterPro" id="IPR029062">
    <property type="entry name" value="Class_I_gatase-like"/>
</dbReference>
<dbReference type="NCBIfam" id="TIGR01383">
    <property type="entry name" value="not_thiJ"/>
    <property type="match status" value="1"/>
</dbReference>
<keyword evidence="1" id="KW-0677">Repeat</keyword>
<dbReference type="SUPFAM" id="SSF52317">
    <property type="entry name" value="Class I glutamine amidotransferase-like"/>
    <property type="match status" value="1"/>
</dbReference>
<feature type="domain" description="DJ-1/PfpI" evidence="2">
    <location>
        <begin position="2"/>
        <end position="158"/>
    </location>
</feature>
<dbReference type="InterPro" id="IPR002818">
    <property type="entry name" value="DJ-1/PfpI"/>
</dbReference>
<dbReference type="Pfam" id="PF01965">
    <property type="entry name" value="DJ-1_PfpI"/>
    <property type="match status" value="1"/>
</dbReference>
<dbReference type="GO" id="GO:0005737">
    <property type="term" value="C:cytoplasm"/>
    <property type="evidence" value="ECO:0007669"/>
    <property type="project" value="UniProtKB-ARBA"/>
</dbReference>
<dbReference type="RefSeq" id="XP_004337623.1">
    <property type="nucleotide sequence ID" value="XM_004337575.1"/>
</dbReference>
<dbReference type="GO" id="GO:1903189">
    <property type="term" value="P:glyoxal metabolic process"/>
    <property type="evidence" value="ECO:0007669"/>
    <property type="project" value="TreeGrafter"/>
</dbReference>
<evidence type="ECO:0000313" key="4">
    <source>
        <dbReference type="Proteomes" id="UP000011083"/>
    </source>
</evidence>
<protein>
    <submittedName>
        <fullName evidence="3">DJ1 family protein</fullName>
    </submittedName>
</protein>
<dbReference type="OrthoDB" id="543156at2759"/>
<sequence length="177" mass="19087">MKKVLVPIANGSEEIESVCIIDTLRRAGADVTVASVEATREVTCSRSVRILADALITDCLGNVYDLVALPGGMPGAERLRDSDQLKELLTQQKQSGRLYAAVCASPDDKQATCYPAQKFVDALKQKDNLEQRVVVDGNCVTSRGPGTALEFALQLVEQLYGAAKAQEIQKAMLVPSY</sequence>
<reference evidence="3 4" key="1">
    <citation type="journal article" date="2013" name="Genome Biol.">
        <title>Genome of Acanthamoeba castellanii highlights extensive lateral gene transfer and early evolution of tyrosine kinase signaling.</title>
        <authorList>
            <person name="Clarke M."/>
            <person name="Lohan A.J."/>
            <person name="Liu B."/>
            <person name="Lagkouvardos I."/>
            <person name="Roy S."/>
            <person name="Zafar N."/>
            <person name="Bertelli C."/>
            <person name="Schilde C."/>
            <person name="Kianianmomeni A."/>
            <person name="Burglin T.R."/>
            <person name="Frech C."/>
            <person name="Turcotte B."/>
            <person name="Kopec K.O."/>
            <person name="Synnott J.M."/>
            <person name="Choo C."/>
            <person name="Paponov I."/>
            <person name="Finkler A."/>
            <person name="Soon Heng Tan C."/>
            <person name="Hutchins A.P."/>
            <person name="Weinmeier T."/>
            <person name="Rattei T."/>
            <person name="Chu J.S."/>
            <person name="Gimenez G."/>
            <person name="Irimia M."/>
            <person name="Rigden D.J."/>
            <person name="Fitzpatrick D.A."/>
            <person name="Lorenzo-Morales J."/>
            <person name="Bateman A."/>
            <person name="Chiu C.H."/>
            <person name="Tang P."/>
            <person name="Hegemann P."/>
            <person name="Fromm H."/>
            <person name="Raoult D."/>
            <person name="Greub G."/>
            <person name="Miranda-Saavedra D."/>
            <person name="Chen N."/>
            <person name="Nash P."/>
            <person name="Ginger M.L."/>
            <person name="Horn M."/>
            <person name="Schaap P."/>
            <person name="Caler L."/>
            <person name="Loftus B."/>
        </authorList>
    </citation>
    <scope>NUCLEOTIDE SEQUENCE [LARGE SCALE GENOMIC DNA]</scope>
    <source>
        <strain evidence="3 4">Neff</strain>
    </source>
</reference>
<dbReference type="Gene3D" id="3.40.50.880">
    <property type="match status" value="1"/>
</dbReference>